<dbReference type="Pfam" id="PF09462">
    <property type="entry name" value="Mus7"/>
    <property type="match status" value="1"/>
</dbReference>
<organism evidence="2 3">
    <name type="scientific">Aspergillus taichungensis</name>
    <dbReference type="NCBI Taxonomy" id="482145"/>
    <lineage>
        <taxon>Eukaryota</taxon>
        <taxon>Fungi</taxon>
        <taxon>Dikarya</taxon>
        <taxon>Ascomycota</taxon>
        <taxon>Pezizomycotina</taxon>
        <taxon>Eurotiomycetes</taxon>
        <taxon>Eurotiomycetidae</taxon>
        <taxon>Eurotiales</taxon>
        <taxon>Aspergillaceae</taxon>
        <taxon>Aspergillus</taxon>
        <taxon>Aspergillus subgen. Circumdati</taxon>
    </lineage>
</organism>
<dbReference type="InterPro" id="IPR019021">
    <property type="entry name" value="Mms22"/>
</dbReference>
<dbReference type="EMBL" id="KZ559541">
    <property type="protein sequence ID" value="PLN81019.1"/>
    <property type="molecule type" value="Genomic_DNA"/>
</dbReference>
<feature type="compositionally biased region" description="Basic and acidic residues" evidence="1">
    <location>
        <begin position="415"/>
        <end position="427"/>
    </location>
</feature>
<dbReference type="GO" id="GO:0031297">
    <property type="term" value="P:replication fork processing"/>
    <property type="evidence" value="ECO:0007669"/>
    <property type="project" value="InterPro"/>
</dbReference>
<dbReference type="Proteomes" id="UP000235023">
    <property type="component" value="Unassembled WGS sequence"/>
</dbReference>
<evidence type="ECO:0000256" key="1">
    <source>
        <dbReference type="SAM" id="MobiDB-lite"/>
    </source>
</evidence>
<dbReference type="GO" id="GO:0000724">
    <property type="term" value="P:double-strand break repair via homologous recombination"/>
    <property type="evidence" value="ECO:0007669"/>
    <property type="project" value="TreeGrafter"/>
</dbReference>
<feature type="region of interest" description="Disordered" evidence="1">
    <location>
        <begin position="1"/>
        <end position="231"/>
    </location>
</feature>
<feature type="compositionally biased region" description="Basic residues" evidence="1">
    <location>
        <begin position="900"/>
        <end position="917"/>
    </location>
</feature>
<feature type="compositionally biased region" description="Basic and acidic residues" evidence="1">
    <location>
        <begin position="706"/>
        <end position="715"/>
    </location>
</feature>
<feature type="compositionally biased region" description="Polar residues" evidence="1">
    <location>
        <begin position="457"/>
        <end position="468"/>
    </location>
</feature>
<dbReference type="PANTHER" id="PTHR28122">
    <property type="entry name" value="E3 UBIQUITIN-PROTEIN LIGASE SUBSTRATE RECEPTOR MMS22"/>
    <property type="match status" value="1"/>
</dbReference>
<dbReference type="GO" id="GO:0035361">
    <property type="term" value="C:Cul8-RING ubiquitin ligase complex"/>
    <property type="evidence" value="ECO:0007669"/>
    <property type="project" value="TreeGrafter"/>
</dbReference>
<dbReference type="PANTHER" id="PTHR28122:SF1">
    <property type="entry name" value="E3 UBIQUITIN-PROTEIN LIGASE SUBSTRATE RECEPTOR MMS22"/>
    <property type="match status" value="1"/>
</dbReference>
<name>A0A2J5HUI6_9EURO</name>
<reference evidence="3" key="1">
    <citation type="submission" date="2017-12" db="EMBL/GenBank/DDBJ databases">
        <authorList>
            <consortium name="DOE Joint Genome Institute"/>
            <person name="Mondo S.J."/>
            <person name="Kjaerbolling I."/>
            <person name="Vesth T.C."/>
            <person name="Frisvad J.C."/>
            <person name="Nybo J.L."/>
            <person name="Theobald S."/>
            <person name="Kuo A."/>
            <person name="Bowyer P."/>
            <person name="Matsuda Y."/>
            <person name="Lyhne E.K."/>
            <person name="Kogle M.E."/>
            <person name="Clum A."/>
            <person name="Lipzen A."/>
            <person name="Salamov A."/>
            <person name="Ngan C.Y."/>
            <person name="Daum C."/>
            <person name="Chiniquy J."/>
            <person name="Barry K."/>
            <person name="LaButti K."/>
            <person name="Haridas S."/>
            <person name="Simmons B.A."/>
            <person name="Magnuson J.K."/>
            <person name="Mortensen U.H."/>
            <person name="Larsen T.O."/>
            <person name="Grigoriev I.V."/>
            <person name="Baker S.E."/>
            <person name="Andersen M.R."/>
            <person name="Nordberg H.P."/>
            <person name="Cantor M.N."/>
            <person name="Hua S.X."/>
        </authorList>
    </citation>
    <scope>NUCLEOTIDE SEQUENCE [LARGE SCALE GENOMIC DNA]</scope>
    <source>
        <strain evidence="3">IBT 19404</strain>
    </source>
</reference>
<feature type="region of interest" description="Disordered" evidence="1">
    <location>
        <begin position="281"/>
        <end position="762"/>
    </location>
</feature>
<feature type="compositionally biased region" description="Polar residues" evidence="1">
    <location>
        <begin position="148"/>
        <end position="160"/>
    </location>
</feature>
<proteinExistence type="predicted"/>
<evidence type="ECO:0000313" key="2">
    <source>
        <dbReference type="EMBL" id="PLN81019.1"/>
    </source>
</evidence>
<feature type="compositionally biased region" description="Basic and acidic residues" evidence="1">
    <location>
        <begin position="501"/>
        <end position="510"/>
    </location>
</feature>
<gene>
    <name evidence="2" type="ORF">BDW42DRAFT_200995</name>
</gene>
<accession>A0A2J5HUI6</accession>
<dbReference type="GO" id="GO:0005634">
    <property type="term" value="C:nucleus"/>
    <property type="evidence" value="ECO:0007669"/>
    <property type="project" value="InterPro"/>
</dbReference>
<feature type="compositionally biased region" description="Basic and acidic residues" evidence="1">
    <location>
        <begin position="550"/>
        <end position="562"/>
    </location>
</feature>
<feature type="compositionally biased region" description="Basic and acidic residues" evidence="1">
    <location>
        <begin position="885"/>
        <end position="899"/>
    </location>
</feature>
<feature type="compositionally biased region" description="Polar residues" evidence="1">
    <location>
        <begin position="874"/>
        <end position="884"/>
    </location>
</feature>
<evidence type="ECO:0000313" key="3">
    <source>
        <dbReference type="Proteomes" id="UP000235023"/>
    </source>
</evidence>
<protein>
    <submittedName>
        <fullName evidence="2">Mus7/MMS22 family-domain-containing protein</fullName>
    </submittedName>
</protein>
<feature type="compositionally biased region" description="Low complexity" evidence="1">
    <location>
        <begin position="167"/>
        <end position="182"/>
    </location>
</feature>
<sequence length="2214" mass="248062">MESWRERGYVPDSDSEDGFDSQGTERVNQEVEDGGESTGHNVDSAVDLHAATALEPFRGDQAEDEEDHGDDVPPPASDPMELDEPKDEDTTPRRLGPAQPSPTLSAAPDNAESPSTPKAQPQKDIWDLPSSSPDELQLVFQPPRRQATPPTCAQEESQLPQFDDSNDISPLSSPPSSLQSISFDEDEQNDGERPNPLPRDVLEELEELLPLPPEIPEDILHDSSRPVGRRSLRQRNPIQLHPYMLEDAKYRNLMMQRGVKPVRIAQYREALRAAAAAGESQVQEFAPNPESPSGSSAVELGATPSSPLELDRHSGQIQQAASTHDGANPPQPVDSSPIRDARASKRRRISKHYGGHGGDHSRRPVVVVDNSSPVRRLDIPPSPPRSGSASSPHVVQRPNEFIWPRGFSPPSIHTPDTEPKIRDRFANEDAMDLSGPVEHNSSDDQSEASHSPPGSDVEQNGQDTNAVRQFQRKIKGVLPASWLRLDQQKQKDGLPSSTQRNLERAARQENAKGVAKKITKRNDTTTQAGSRGQLDALRQLADDDSDEERESNTPDVDAREILAKFVGSQDPFFEQDGGDDIPEDNRIDYMFESATRSSSDPRKQKLNKNRQSTGRGGIGSSDPLRKSRLKRQSRLTDSVYGGQRAQRERQPSRRSPPRLSVLDAPDVTARSRSEQPQFLRVAARNARFRQDRGRQSPTRKVFKLSSRPDSEDVNRSLRQWRSGGLRQTKLPQPRTRPQKRRPLADLPTNRQARSPAVDVDSMDEIRNASLRREQTPPPDVPAPVQTSNATQDVAEAARPQRQGPRWFVRRNIGVSSLSRDAPRPAGLEAVSSGQTGISATTFRRSLASLNRSRLQRPLPKSRPRNEIMDRFLSDGSSTPNTPDTNRVDAPENRGPSHDKHPMKHLHNRRRQLRKRTPMRLEIDASGSQDAPPLPSPEPENAGTGGSLQQNPGLLSGLQHSYSIDFNITPLATGTFFHESTFIGSGEFSTSLAAGKRNFDEATNSFSINLGQESCRWGPWNDTVSSEIGIAFNCMLNHNEGEEHADAVDTGEVNIGHIIYRQLIRYITESLTFIDPIDRKGFVQKAHSLVSKINDHLMTLMPTTAQEAGRLVKLASYNLVFANLTSQIACHDLVDNAIADETFELVKSSSRQVIALIISNLTGQASIRRFLGNNRSRAWREAGIRDDQPFVEAYVIVNHVLHSRDNLETCFAELVTDAHSLAGIVDLGELKDVSCLENGWQRVYATLPLNEIDPFGIARTGLRFKQPHENWAVVKKLLAPVLGSYDAHSDAQPLSYNSYCRALFHRCFYLINGWGWRDCRPILDTLYDFFAKNTLYNLKHEESYRSPAFLDELDRNPSLEVLPGDPCFHILLKIIASGLRFLSQLYDKKRVRNFAWRLLPNHGRVYPKEKSIHQTDLDALRNHHDLLCTLYYAVPDGCRPRIEAIKNLVHPGSSHRETCIISLRSWTRLARFKMSTEEDASGLEPFADWHCYFVAELLKQHGLARKEVESQSTADNQFSRQLIERTIAQNQQQIESLLKTALNSLQNIVQSASTLDHAYIIVSKTPINWVLGLFNSKAARLNTTVSEALQVIMAYIEKCNARPAPADTRAGPANGPAATDEDSQEYGDWRDLDFDAICGDEVSEARPEGIVHVEQVFHPAVSRLVSNCFGEDHSPEDAILLAVVDCWTSIAQILVQYRIRHWDSYMSPYDGDSWATLRGTMQTRKFTPRFLASCIDKDAQFVSDCRTQIFGMWMTSLVERVSMLKFQHCLTEALLNRDAQNPILHNLPFSKDVRDRKYSITLEDLSQRRLSLLSSLLSNMRAHIQHLEDMESMELSSTKHEYRELIQMMMSSMKENYKELGNGGTSAQGAYVDFVHRVVGFLQQHTRDICPIDPFFTDPATFPLPSTDPTYIVARLKSYEPKLASEKVAKTLIIFVQGVSERAAIDGQQMYLVQQLHASMTDTYEAGDPSKPTLRAILLQSVFPAYLETTFTNPAAWMLSRPVTQSITQTFQELLFHMDTTDPHCVASVVTFVTTVFRSSYTTLYSLIENNTPTLQDPPAIVTASSFIDMITSSLKVADFINRATSTATHLVSQIHAFETLIIFIACTLHNQTPATEDLPPSPSSLIFTPPSPTITTTPPFFHEIYHSATRELQSYLNESWSRHNAKYYFTRRGGHHPQEVALEPAVAAQLELSHHTCHIKYLLRLMNHSSEAMD</sequence>
<feature type="region of interest" description="Disordered" evidence="1">
    <location>
        <begin position="848"/>
        <end position="953"/>
    </location>
</feature>
<dbReference type="OrthoDB" id="2386201at2759"/>
<feature type="compositionally biased region" description="Basic and acidic residues" evidence="1">
    <location>
        <begin position="863"/>
        <end position="872"/>
    </location>
</feature>
<keyword evidence="3" id="KW-1185">Reference proteome</keyword>
<feature type="region of interest" description="Disordered" evidence="1">
    <location>
        <begin position="1604"/>
        <end position="1623"/>
    </location>
</feature>
<feature type="compositionally biased region" description="Basic residues" evidence="1">
    <location>
        <begin position="344"/>
        <end position="354"/>
    </location>
</feature>